<protein>
    <recommendedName>
        <fullName evidence="13">DNA 3'-5' helicase</fullName>
        <ecNumber evidence="13">5.6.2.4</ecNumber>
    </recommendedName>
</protein>
<dbReference type="EC" id="5.6.2.4" evidence="13"/>
<dbReference type="InterPro" id="IPR013986">
    <property type="entry name" value="DExx_box_DNA_helicase_dom_sf"/>
</dbReference>
<dbReference type="InterPro" id="IPR038726">
    <property type="entry name" value="PDDEXK_AddAB-type"/>
</dbReference>
<evidence type="ECO:0000313" key="18">
    <source>
        <dbReference type="EMBL" id="AQS56375.1"/>
    </source>
</evidence>
<dbReference type="GO" id="GO:0004527">
    <property type="term" value="F:exonuclease activity"/>
    <property type="evidence" value="ECO:0007669"/>
    <property type="project" value="UniProtKB-KW"/>
</dbReference>
<sequence length="1194" mass="136883">MNGSVPIRHITRDPAPQPGQQRAIELIDRDVIVSAGAGSGKTWVLTERYIEMLNYGTRPEQIAAITFTKKAAAEMKGRIRQAIAKMEETSASSEEAAYWNRCKQELERAVITTIHGFCTRLLKDAPLEAGVDPAFHVLDEKEAVLLEREVFTEAVDTWLQESGARAERVYRELGDRRTVIRNILALHHHMRTYHVREEDILSETFATLDERKERFHAIREELLQLADDALACVEELLDEREHPPNYLTDAHAWLTNLVSAINRTAGWDGTYERETADVFVSLKGNMWRNTGPDHLKALHGQLKEKVAEWLLYTEAPAYRELLRDIVSLTTSAAEKYREAKRRKQGLDFHDLEQVTTDMLSRHPEVAERWRQTLHYVMVDEFQDTNSLQKDILDRLIGSDGRVKQFVVGDGKQSIYQFRGADVAVFNRTDADIRQSGGAAVSLDVNFRTQHRLIHYINSLFAFLMQKEEGDPDYAVAYEPLVAHRKPPHDRPAVELLATAIPKDSDDDARQMEAERVARRIRLMVEGKEPLVWEARGGEEKPRPVEYRDIALLLATRTHLDVYEQALLNEGIPYTVVGGRGFYRKQEVLDVLNVLKFVQNRDDELALLGFLRSPFVHLSDETLYWLTREQRLSRAFFYLETPPREVEPVEWERLLQARERYLRWEQLKQTDNVYRLMRSILDDSGYISVLLALPNGEQAALNVEKLLDIARESDGQGLTLFDFLARMETLREEGMEETEAEWIRDRGNAMVIMTVHASKGLEFPVVVLPDLSRNVLQKGALSPRVLYAPGHGLAVKTFRESGEAEGDGLFDSLSEMARDRELKEAYRLFYVAVTRARDYLLLAGSQKEQKRPSESLKHQWLDWVVKHLGAKQLSDLPPGVLSLDTDWSLKVTWELDEAEDERREDTAADTVSVKKEKDLPWLQREGATAFYPLYAPLDLARDAKGGDVHSVSALMDYTECPRLYVLKHCLKMPQQSSSERNGVEAEQPVRRLTGIEVGNVLHRVMERVEQEVPVDELIADACQSEGLDFHTDDVVQTIHAMVDHYRHSEWFAKSRQAKRVWNELPFHYRIGPHTVTGVIDKLFVDVKGEATLLDFKTNWIEDENHLDRLAAAYTVQVQMYAAVVQELLQLPVKQAILYFLQGNRPVEVEVNALQLEQKKREWEQALAAMHRLSLEGALPPCTDESCHCRQYLNVE</sequence>
<evidence type="ECO:0000256" key="11">
    <source>
        <dbReference type="ARBA" id="ARBA00023235"/>
    </source>
</evidence>
<name>A0A1U9K8J1_9BACL</name>
<dbReference type="Pfam" id="PF00580">
    <property type="entry name" value="UvrD-helicase"/>
    <property type="match status" value="1"/>
</dbReference>
<dbReference type="GO" id="GO:0033202">
    <property type="term" value="C:DNA helicase complex"/>
    <property type="evidence" value="ECO:0007669"/>
    <property type="project" value="TreeGrafter"/>
</dbReference>
<keyword evidence="3 15" id="KW-0547">Nucleotide-binding</keyword>
<keyword evidence="8 15" id="KW-0067">ATP-binding</keyword>
<keyword evidence="4" id="KW-0227">DNA damage</keyword>
<evidence type="ECO:0000259" key="17">
    <source>
        <dbReference type="PROSITE" id="PS51217"/>
    </source>
</evidence>
<feature type="domain" description="UvrD-like helicase C-terminal" evidence="17">
    <location>
        <begin position="471"/>
        <end position="759"/>
    </location>
</feature>
<evidence type="ECO:0000256" key="13">
    <source>
        <dbReference type="ARBA" id="ARBA00034808"/>
    </source>
</evidence>
<dbReference type="SUPFAM" id="SSF52540">
    <property type="entry name" value="P-loop containing nucleoside triphosphate hydrolases"/>
    <property type="match status" value="1"/>
</dbReference>
<evidence type="ECO:0000256" key="15">
    <source>
        <dbReference type="PROSITE-ProRule" id="PRU00560"/>
    </source>
</evidence>
<dbReference type="Gene3D" id="3.90.320.10">
    <property type="match status" value="1"/>
</dbReference>
<comment type="similarity">
    <text evidence="1">Belongs to the helicase family. UvrD subfamily.</text>
</comment>
<dbReference type="InterPro" id="IPR000212">
    <property type="entry name" value="DNA_helicase_UvrD/REP"/>
</dbReference>
<dbReference type="InterPro" id="IPR014017">
    <property type="entry name" value="DNA_helicase_UvrD-like_C"/>
</dbReference>
<dbReference type="Gene3D" id="3.40.50.300">
    <property type="entry name" value="P-loop containing nucleotide triphosphate hydrolases"/>
    <property type="match status" value="4"/>
</dbReference>
<dbReference type="InterPro" id="IPR011604">
    <property type="entry name" value="PDDEXK-like_dom_sf"/>
</dbReference>
<dbReference type="EMBL" id="CP019699">
    <property type="protein sequence ID" value="AQS56375.1"/>
    <property type="molecule type" value="Genomic_DNA"/>
</dbReference>
<dbReference type="Gene3D" id="1.10.10.160">
    <property type="match status" value="1"/>
</dbReference>
<dbReference type="GO" id="GO:0003677">
    <property type="term" value="F:DNA binding"/>
    <property type="evidence" value="ECO:0007669"/>
    <property type="project" value="UniProtKB-KW"/>
</dbReference>
<keyword evidence="19" id="KW-1185">Reference proteome</keyword>
<evidence type="ECO:0000256" key="2">
    <source>
        <dbReference type="ARBA" id="ARBA00022722"/>
    </source>
</evidence>
<evidence type="ECO:0000256" key="6">
    <source>
        <dbReference type="ARBA" id="ARBA00022806"/>
    </source>
</evidence>
<evidence type="ECO:0000256" key="4">
    <source>
        <dbReference type="ARBA" id="ARBA00022763"/>
    </source>
</evidence>
<dbReference type="GO" id="GO:0016887">
    <property type="term" value="F:ATP hydrolysis activity"/>
    <property type="evidence" value="ECO:0007669"/>
    <property type="project" value="RHEA"/>
</dbReference>
<keyword evidence="5 15" id="KW-0378">Hydrolase</keyword>
<dbReference type="RefSeq" id="WP_077720239.1">
    <property type="nucleotide sequence ID" value="NZ_CP019699.1"/>
</dbReference>
<evidence type="ECO:0000256" key="14">
    <source>
        <dbReference type="ARBA" id="ARBA00048988"/>
    </source>
</evidence>
<keyword evidence="10" id="KW-0234">DNA repair</keyword>
<evidence type="ECO:0000259" key="16">
    <source>
        <dbReference type="PROSITE" id="PS51198"/>
    </source>
</evidence>
<evidence type="ECO:0000256" key="8">
    <source>
        <dbReference type="ARBA" id="ARBA00022840"/>
    </source>
</evidence>
<dbReference type="STRING" id="1471761.B0W44_11995"/>
<dbReference type="GO" id="GO:0005829">
    <property type="term" value="C:cytosol"/>
    <property type="evidence" value="ECO:0007669"/>
    <property type="project" value="TreeGrafter"/>
</dbReference>
<accession>A0A1U9K8J1</accession>
<evidence type="ECO:0000256" key="7">
    <source>
        <dbReference type="ARBA" id="ARBA00022839"/>
    </source>
</evidence>
<keyword evidence="2" id="KW-0540">Nuclease</keyword>
<gene>
    <name evidence="18" type="ORF">B0W44_11995</name>
</gene>
<keyword evidence="7" id="KW-0269">Exonuclease</keyword>
<reference evidence="18 19" key="1">
    <citation type="journal article" date="2015" name="Int. J. Syst. Evol. Microbiol.">
        <title>Novibacillus thermophilus gen. nov., sp. nov., a Gram-staining-negative and moderately thermophilic member of the family Thermoactinomycetaceae.</title>
        <authorList>
            <person name="Yang G."/>
            <person name="Chen J."/>
            <person name="Zhou S."/>
        </authorList>
    </citation>
    <scope>NUCLEOTIDE SEQUENCE [LARGE SCALE GENOMIC DNA]</scope>
    <source>
        <strain evidence="18 19">SG-1</strain>
    </source>
</reference>
<evidence type="ECO:0000256" key="12">
    <source>
        <dbReference type="ARBA" id="ARBA00034617"/>
    </source>
</evidence>
<keyword evidence="6 15" id="KW-0347">Helicase</keyword>
<feature type="domain" description="UvrD-like helicase ATP-binding" evidence="16">
    <location>
        <begin position="14"/>
        <end position="449"/>
    </location>
</feature>
<dbReference type="Pfam" id="PF13361">
    <property type="entry name" value="UvrD_C"/>
    <property type="match status" value="2"/>
</dbReference>
<dbReference type="AlphaFoldDB" id="A0A1U9K8J1"/>
<dbReference type="InterPro" id="IPR027417">
    <property type="entry name" value="P-loop_NTPase"/>
</dbReference>
<proteinExistence type="inferred from homology"/>
<dbReference type="InterPro" id="IPR014016">
    <property type="entry name" value="UvrD-like_ATP-bd"/>
</dbReference>
<evidence type="ECO:0000256" key="1">
    <source>
        <dbReference type="ARBA" id="ARBA00009922"/>
    </source>
</evidence>
<dbReference type="PANTHER" id="PTHR11070:SF48">
    <property type="entry name" value="ATP-DEPENDENT HELICASE_NUCLEASE SUBUNIT A"/>
    <property type="match status" value="1"/>
</dbReference>
<dbReference type="OrthoDB" id="9810135at2"/>
<dbReference type="GO" id="GO:0000725">
    <property type="term" value="P:recombinational repair"/>
    <property type="evidence" value="ECO:0007669"/>
    <property type="project" value="TreeGrafter"/>
</dbReference>
<keyword evidence="9" id="KW-0238">DNA-binding</keyword>
<comment type="catalytic activity">
    <reaction evidence="14">
        <text>ATP + H2O = ADP + phosphate + H(+)</text>
        <dbReference type="Rhea" id="RHEA:13065"/>
        <dbReference type="ChEBI" id="CHEBI:15377"/>
        <dbReference type="ChEBI" id="CHEBI:15378"/>
        <dbReference type="ChEBI" id="CHEBI:30616"/>
        <dbReference type="ChEBI" id="CHEBI:43474"/>
        <dbReference type="ChEBI" id="CHEBI:456216"/>
        <dbReference type="EC" id="5.6.2.4"/>
    </reaction>
</comment>
<evidence type="ECO:0000256" key="5">
    <source>
        <dbReference type="ARBA" id="ARBA00022801"/>
    </source>
</evidence>
<evidence type="ECO:0000256" key="3">
    <source>
        <dbReference type="ARBA" id="ARBA00022741"/>
    </source>
</evidence>
<dbReference type="InterPro" id="IPR011335">
    <property type="entry name" value="Restrct_endonuc-II-like"/>
</dbReference>
<dbReference type="SUPFAM" id="SSF52980">
    <property type="entry name" value="Restriction endonuclease-like"/>
    <property type="match status" value="1"/>
</dbReference>
<dbReference type="KEGG" id="ntr:B0W44_11995"/>
<dbReference type="PROSITE" id="PS51198">
    <property type="entry name" value="UVRD_HELICASE_ATP_BIND"/>
    <property type="match status" value="1"/>
</dbReference>
<dbReference type="Proteomes" id="UP000188603">
    <property type="component" value="Chromosome"/>
</dbReference>
<dbReference type="Pfam" id="PF12705">
    <property type="entry name" value="PDDEXK_1"/>
    <property type="match status" value="1"/>
</dbReference>
<organism evidence="18 19">
    <name type="scientific">Novibacillus thermophilus</name>
    <dbReference type="NCBI Taxonomy" id="1471761"/>
    <lineage>
        <taxon>Bacteria</taxon>
        <taxon>Bacillati</taxon>
        <taxon>Bacillota</taxon>
        <taxon>Bacilli</taxon>
        <taxon>Bacillales</taxon>
        <taxon>Thermoactinomycetaceae</taxon>
        <taxon>Novibacillus</taxon>
    </lineage>
</organism>
<evidence type="ECO:0000256" key="10">
    <source>
        <dbReference type="ARBA" id="ARBA00023204"/>
    </source>
</evidence>
<feature type="binding site" evidence="15">
    <location>
        <begin position="35"/>
        <end position="42"/>
    </location>
    <ligand>
        <name>ATP</name>
        <dbReference type="ChEBI" id="CHEBI:30616"/>
    </ligand>
</feature>
<dbReference type="PROSITE" id="PS51217">
    <property type="entry name" value="UVRD_HELICASE_CTER"/>
    <property type="match status" value="1"/>
</dbReference>
<evidence type="ECO:0000313" key="19">
    <source>
        <dbReference type="Proteomes" id="UP000188603"/>
    </source>
</evidence>
<dbReference type="Gene3D" id="1.10.486.10">
    <property type="entry name" value="PCRA, domain 4"/>
    <property type="match status" value="1"/>
</dbReference>
<dbReference type="GO" id="GO:0005524">
    <property type="term" value="F:ATP binding"/>
    <property type="evidence" value="ECO:0007669"/>
    <property type="project" value="UniProtKB-UniRule"/>
</dbReference>
<dbReference type="GO" id="GO:0043138">
    <property type="term" value="F:3'-5' DNA helicase activity"/>
    <property type="evidence" value="ECO:0007669"/>
    <property type="project" value="UniProtKB-EC"/>
</dbReference>
<keyword evidence="11" id="KW-0413">Isomerase</keyword>
<comment type="catalytic activity">
    <reaction evidence="12">
        <text>Couples ATP hydrolysis with the unwinding of duplex DNA by translocating in the 3'-5' direction.</text>
        <dbReference type="EC" id="5.6.2.4"/>
    </reaction>
</comment>
<evidence type="ECO:0000256" key="9">
    <source>
        <dbReference type="ARBA" id="ARBA00023125"/>
    </source>
</evidence>
<dbReference type="PANTHER" id="PTHR11070">
    <property type="entry name" value="UVRD / RECB / PCRA DNA HELICASE FAMILY MEMBER"/>
    <property type="match status" value="1"/>
</dbReference>